<gene>
    <name evidence="1" type="ORF">LCGC14_1253410</name>
</gene>
<organism evidence="1">
    <name type="scientific">marine sediment metagenome</name>
    <dbReference type="NCBI Taxonomy" id="412755"/>
    <lineage>
        <taxon>unclassified sequences</taxon>
        <taxon>metagenomes</taxon>
        <taxon>ecological metagenomes</taxon>
    </lineage>
</organism>
<reference evidence="1" key="1">
    <citation type="journal article" date="2015" name="Nature">
        <title>Complex archaea that bridge the gap between prokaryotes and eukaryotes.</title>
        <authorList>
            <person name="Spang A."/>
            <person name="Saw J.H."/>
            <person name="Jorgensen S.L."/>
            <person name="Zaremba-Niedzwiedzka K."/>
            <person name="Martijn J."/>
            <person name="Lind A.E."/>
            <person name="van Eijk R."/>
            <person name="Schleper C."/>
            <person name="Guy L."/>
            <person name="Ettema T.J."/>
        </authorList>
    </citation>
    <scope>NUCLEOTIDE SEQUENCE</scope>
</reference>
<sequence length="67" mass="7638">MTLDLDGNQETIVEMQNSPSGLGWTPDNKLLVVSMQDQRLFMLDNEELTEVLVDVLFRSVLLRITTN</sequence>
<proteinExistence type="predicted"/>
<dbReference type="AlphaFoldDB" id="A0A0F9LP12"/>
<dbReference type="SUPFAM" id="SSF63829">
    <property type="entry name" value="Calcium-dependent phosphotriesterase"/>
    <property type="match status" value="1"/>
</dbReference>
<comment type="caution">
    <text evidence="1">The sequence shown here is derived from an EMBL/GenBank/DDBJ whole genome shotgun (WGS) entry which is preliminary data.</text>
</comment>
<dbReference type="EMBL" id="LAZR01006889">
    <property type="protein sequence ID" value="KKM88966.1"/>
    <property type="molecule type" value="Genomic_DNA"/>
</dbReference>
<evidence type="ECO:0000313" key="1">
    <source>
        <dbReference type="EMBL" id="KKM88966.1"/>
    </source>
</evidence>
<accession>A0A0F9LP12</accession>
<protein>
    <submittedName>
        <fullName evidence="1">Uncharacterized protein</fullName>
    </submittedName>
</protein>
<name>A0A0F9LP12_9ZZZZ</name>